<reference evidence="1" key="1">
    <citation type="submission" date="2013-05" db="EMBL/GenBank/DDBJ databases">
        <title>Genome assembly of Cystobacter fuscus DSM 2262.</title>
        <authorList>
            <person name="Sharma G."/>
            <person name="Khatri I."/>
            <person name="Kaur C."/>
            <person name="Mayilraj S."/>
            <person name="Subramanian S."/>
        </authorList>
    </citation>
    <scope>NUCLEOTIDE SEQUENCE [LARGE SCALE GENOMIC DNA]</scope>
    <source>
        <strain evidence="1">DSM 2262</strain>
    </source>
</reference>
<accession>S9PB17</accession>
<evidence type="ECO:0000313" key="2">
    <source>
        <dbReference type="Proteomes" id="UP000011682"/>
    </source>
</evidence>
<keyword evidence="2" id="KW-1185">Reference proteome</keyword>
<protein>
    <recommendedName>
        <fullName evidence="3">Lipoprotein</fullName>
    </recommendedName>
</protein>
<proteinExistence type="predicted"/>
<gene>
    <name evidence="1" type="ORF">D187_001798</name>
</gene>
<dbReference type="Proteomes" id="UP000011682">
    <property type="component" value="Unassembled WGS sequence"/>
</dbReference>
<comment type="caution">
    <text evidence="1">The sequence shown here is derived from an EMBL/GenBank/DDBJ whole genome shotgun (WGS) entry which is preliminary data.</text>
</comment>
<dbReference type="eggNOG" id="ENOG5033FKF">
    <property type="taxonomic scope" value="Bacteria"/>
</dbReference>
<dbReference type="AlphaFoldDB" id="S9PB17"/>
<dbReference type="EMBL" id="ANAH02000013">
    <property type="protein sequence ID" value="EPX60311.1"/>
    <property type="molecule type" value="Genomic_DNA"/>
</dbReference>
<sequence>MGAAVLLMSLVGCAPARMSLKPSFWKETQLKVGVATLPPQKFAAYRAGSQGLMDMAINSAMAGSLEAHLQSMDASKFAAVADQYVERLTERGLNARKLDKPVNPNLLQSFSAPGSGEFAEKDMRPLAEKEDIDMLILLSLQQCGTIRKYYGFIPLGAPEAVCVSKGEMINLKTNEIAWRAYPEMSEAMLPVEGEWDQAPDYRNVTRAVDRAMSQAQLFLLKEFFGSARGGTAVSQSRR</sequence>
<evidence type="ECO:0000313" key="1">
    <source>
        <dbReference type="EMBL" id="EPX60311.1"/>
    </source>
</evidence>
<evidence type="ECO:0008006" key="3">
    <source>
        <dbReference type="Google" id="ProtNLM"/>
    </source>
</evidence>
<name>S9PB17_CYSF2</name>
<organism evidence="1 2">
    <name type="scientific">Cystobacter fuscus (strain ATCC 25194 / DSM 2262 / NBRC 100088 / M29)</name>
    <dbReference type="NCBI Taxonomy" id="1242864"/>
    <lineage>
        <taxon>Bacteria</taxon>
        <taxon>Pseudomonadati</taxon>
        <taxon>Myxococcota</taxon>
        <taxon>Myxococcia</taxon>
        <taxon>Myxococcales</taxon>
        <taxon>Cystobacterineae</taxon>
        <taxon>Archangiaceae</taxon>
        <taxon>Cystobacter</taxon>
    </lineage>
</organism>